<reference evidence="9 10" key="1">
    <citation type="journal article" date="2021" name="ISME Commun">
        <title>Automated analysis of genomic sequences facilitates high-throughput and comprehensive description of bacteria.</title>
        <authorList>
            <person name="Hitch T.C.A."/>
        </authorList>
    </citation>
    <scope>NUCLEOTIDE SEQUENCE [LARGE SCALE GENOMIC DNA]</scope>
    <source>
        <strain evidence="9 10">H2_18</strain>
    </source>
</reference>
<evidence type="ECO:0000256" key="5">
    <source>
        <dbReference type="ARBA" id="ARBA00022989"/>
    </source>
</evidence>
<protein>
    <submittedName>
        <fullName evidence="9">MBOAT family protein</fullName>
    </submittedName>
</protein>
<evidence type="ECO:0000256" key="1">
    <source>
        <dbReference type="ARBA" id="ARBA00004651"/>
    </source>
</evidence>
<name>A0ABT2T854_9FIRM</name>
<dbReference type="Pfam" id="PF03062">
    <property type="entry name" value="MBOAT"/>
    <property type="match status" value="1"/>
</dbReference>
<feature type="transmembrane region" description="Helical" evidence="8">
    <location>
        <begin position="309"/>
        <end position="334"/>
    </location>
</feature>
<dbReference type="InterPro" id="IPR028362">
    <property type="entry name" value="AlgI"/>
</dbReference>
<evidence type="ECO:0000313" key="9">
    <source>
        <dbReference type="EMBL" id="MCU6746444.1"/>
    </source>
</evidence>
<accession>A0ABT2T854</accession>
<dbReference type="PIRSF" id="PIRSF016636">
    <property type="entry name" value="AlgI_DltB"/>
    <property type="match status" value="1"/>
</dbReference>
<feature type="transmembrane region" description="Helical" evidence="8">
    <location>
        <begin position="6"/>
        <end position="23"/>
    </location>
</feature>
<evidence type="ECO:0000256" key="3">
    <source>
        <dbReference type="ARBA" id="ARBA00022475"/>
    </source>
</evidence>
<dbReference type="PANTHER" id="PTHR13285">
    <property type="entry name" value="ACYLTRANSFERASE"/>
    <property type="match status" value="1"/>
</dbReference>
<feature type="transmembrane region" description="Helical" evidence="8">
    <location>
        <begin position="79"/>
        <end position="96"/>
    </location>
</feature>
<feature type="transmembrane region" description="Helical" evidence="8">
    <location>
        <begin position="146"/>
        <end position="169"/>
    </location>
</feature>
<dbReference type="PANTHER" id="PTHR13285:SF18">
    <property type="entry name" value="PROTEIN-CYSTEINE N-PALMITOYLTRANSFERASE RASP"/>
    <property type="match status" value="1"/>
</dbReference>
<feature type="transmembrane region" description="Helical" evidence="8">
    <location>
        <begin position="30"/>
        <end position="59"/>
    </location>
</feature>
<dbReference type="Proteomes" id="UP001652394">
    <property type="component" value="Unassembled WGS sequence"/>
</dbReference>
<sequence>MLFSSITFLFMFLPITMVVYYIVPQKFKNIVMLLASIFFYAWGEPVYIILMLLSILLNYFCGQDIDAKREDERKAKRSLIFAVVINLLLLGFFKYYGFLMDSINTVLSADIPYRELPLPIGISFYTFQALSYIADVYWGKVKPQKNILYFALYISMFPQLIAGPIVRYIDIEQQLEKRVISGRRLGQGAVWFIRGLAKKVILANTIGHIFEEIAAQQIGSFSVVTAWVGCISYALQIYFDFSGYSDMAVGLGKMFGFEFRRNFNYPYISRSITEFWRRWHISLSTWFREYVYIPLGGNRCSTSRHIANLLIVWMLTGLWHGAAWNFLLWGLYYGVLLILEKYVWGEVLDHLPSIARHIYAMVLVLVGWVFFFSPSLGYAFEYLGVMFGIGAPGLLDRQAGFLVLTHWLLYVVAVAGCTAAGMRILNRFIGLSRNMRVRKIMAVAVYIGMFFISVSFLVTDTFNPFLYFRF</sequence>
<evidence type="ECO:0000256" key="6">
    <source>
        <dbReference type="ARBA" id="ARBA00023136"/>
    </source>
</evidence>
<keyword evidence="10" id="KW-1185">Reference proteome</keyword>
<gene>
    <name evidence="9" type="ORF">OCV51_02015</name>
</gene>
<feature type="transmembrane region" description="Helical" evidence="8">
    <location>
        <begin position="407"/>
        <end position="425"/>
    </location>
</feature>
<comment type="caution">
    <text evidence="9">The sequence shown here is derived from an EMBL/GenBank/DDBJ whole genome shotgun (WGS) entry which is preliminary data.</text>
</comment>
<evidence type="ECO:0000256" key="8">
    <source>
        <dbReference type="SAM" id="Phobius"/>
    </source>
</evidence>
<proteinExistence type="inferred from homology"/>
<evidence type="ECO:0000256" key="4">
    <source>
        <dbReference type="ARBA" id="ARBA00022692"/>
    </source>
</evidence>
<dbReference type="InterPro" id="IPR051085">
    <property type="entry name" value="MB_O-acyltransferase"/>
</dbReference>
<organism evidence="9 10">
    <name type="scientific">Faecalicatena acetigenes</name>
    <dbReference type="NCBI Taxonomy" id="2981790"/>
    <lineage>
        <taxon>Bacteria</taxon>
        <taxon>Bacillati</taxon>
        <taxon>Bacillota</taxon>
        <taxon>Clostridia</taxon>
        <taxon>Lachnospirales</taxon>
        <taxon>Lachnospiraceae</taxon>
        <taxon>Faecalicatena</taxon>
    </lineage>
</organism>
<keyword evidence="7" id="KW-0808">Transferase</keyword>
<dbReference type="InterPro" id="IPR024194">
    <property type="entry name" value="Ac/AlaTfrase_AlgI/DltB"/>
</dbReference>
<keyword evidence="7" id="KW-0012">Acyltransferase</keyword>
<dbReference type="RefSeq" id="WP_059068593.1">
    <property type="nucleotide sequence ID" value="NZ_JAOQJX010000002.1"/>
</dbReference>
<feature type="transmembrane region" description="Helical" evidence="8">
    <location>
        <begin position="437"/>
        <end position="458"/>
    </location>
</feature>
<keyword evidence="5 8" id="KW-1133">Transmembrane helix</keyword>
<keyword evidence="6 7" id="KW-0472">Membrane</keyword>
<comment type="subcellular location">
    <subcellularLocation>
        <location evidence="1">Cell membrane</location>
        <topology evidence="1">Multi-pass membrane protein</topology>
    </subcellularLocation>
</comment>
<evidence type="ECO:0000313" key="10">
    <source>
        <dbReference type="Proteomes" id="UP001652394"/>
    </source>
</evidence>
<evidence type="ECO:0000256" key="2">
    <source>
        <dbReference type="ARBA" id="ARBA00010323"/>
    </source>
</evidence>
<evidence type="ECO:0000256" key="7">
    <source>
        <dbReference type="PIRNR" id="PIRNR016636"/>
    </source>
</evidence>
<comment type="similarity">
    <text evidence="2 7">Belongs to the membrane-bound acyltransferase family.</text>
</comment>
<dbReference type="EMBL" id="JAOQJX010000002">
    <property type="protein sequence ID" value="MCU6746444.1"/>
    <property type="molecule type" value="Genomic_DNA"/>
</dbReference>
<dbReference type="InterPro" id="IPR004299">
    <property type="entry name" value="MBOAT_fam"/>
</dbReference>
<feature type="transmembrane region" description="Helical" evidence="8">
    <location>
        <begin position="354"/>
        <end position="372"/>
    </location>
</feature>
<keyword evidence="4 8" id="KW-0812">Transmembrane</keyword>
<dbReference type="PIRSF" id="PIRSF500217">
    <property type="entry name" value="AlgI"/>
    <property type="match status" value="1"/>
</dbReference>
<keyword evidence="3 7" id="KW-1003">Cell membrane</keyword>